<protein>
    <submittedName>
        <fullName evidence="5">DUF294 nucleotidyltransferase-like domain-containing protein</fullName>
    </submittedName>
</protein>
<accession>A0ABP9RY91</accession>
<dbReference type="EMBL" id="BAABLF010000005">
    <property type="protein sequence ID" value="GAA5188726.1"/>
    <property type="molecule type" value="Genomic_DNA"/>
</dbReference>
<dbReference type="CDD" id="cd00038">
    <property type="entry name" value="CAP_ED"/>
    <property type="match status" value="1"/>
</dbReference>
<sequence>MNTSELAPIEDFIGTLVPFDCLSPEQLAQAARGIEIAYFAKAQGEVPVDSDNPHLYIVRNGAFEVQSQQGDLLDRLGEGDYFGFPSLLTGEPVSTVVRVLEDGLVYILNERSFRQLRAQSREFDRFFNRKHAERLRHSARYLARDHQSTARVSSVMASPPQCIGPEMTVQQAAQRMSEARVSCLLVTELERLSGILTDRDLRNRVLAPGKGCDLAVAEAMTAEPVSVAPSTLLFEAVLVMSQHNVHHLPVTEEGRAVGVLTSTDIVRLQRNDPLHLIGELERQKDRASLIKLAGQFPLLMQRLIQADARAEEIGRVLTLLTDTLTRRLLDLGQVELGEAPFPWCWLAFGSQARMDQAGKSDQDNGLLLAREPDEVERDYFLSLARYVCDGLNEAGYVHCPGEIMAMNPKWCLSLAQWQRQFERWTREPEPMAVMHASIFFDLRPVAGRTALGEQLQRSVLAQCQDNQIFLAMMAGNAAKTVPPLGFFRQLVLERDGAQRKALDLKHKGLAIINDIARLYALACGSSEISTPKRIQAAMNAGLLSRKDALNLVDAQEFIAALRLQNQGRQVQEGESPSNWLPTSKISGLTRHQLKDAFAVVARAQDGIKLKYGRSL</sequence>
<dbReference type="Pfam" id="PF10335">
    <property type="entry name" value="DUF294_C"/>
    <property type="match status" value="1"/>
</dbReference>
<dbReference type="InterPro" id="IPR051462">
    <property type="entry name" value="CBS_domain-containing"/>
</dbReference>
<evidence type="ECO:0000256" key="1">
    <source>
        <dbReference type="ARBA" id="ARBA00022737"/>
    </source>
</evidence>
<dbReference type="InterPro" id="IPR018821">
    <property type="entry name" value="DUF294_put_nucleoTrafse_sb-bd"/>
</dbReference>
<dbReference type="InterPro" id="IPR005105">
    <property type="entry name" value="GlnD_Uridyltrans_N"/>
</dbReference>
<dbReference type="SUPFAM" id="SSF51206">
    <property type="entry name" value="cAMP-binding domain-like"/>
    <property type="match status" value="1"/>
</dbReference>
<dbReference type="CDD" id="cd05401">
    <property type="entry name" value="NT_GlnE_GlnD_like"/>
    <property type="match status" value="1"/>
</dbReference>
<dbReference type="InterPro" id="IPR014710">
    <property type="entry name" value="RmlC-like_jellyroll"/>
</dbReference>
<dbReference type="Proteomes" id="UP001501600">
    <property type="component" value="Unassembled WGS sequence"/>
</dbReference>
<dbReference type="InterPro" id="IPR018490">
    <property type="entry name" value="cNMP-bd_dom_sf"/>
</dbReference>
<dbReference type="PANTHER" id="PTHR48108:SF31">
    <property type="entry name" value="CBS DOMAIN AND CYCLIC NUCLEOTIDE-REGULATED NUCLEOTIDYLTRANSFERASE"/>
    <property type="match status" value="1"/>
</dbReference>
<evidence type="ECO:0000313" key="5">
    <source>
        <dbReference type="EMBL" id="GAA5188726.1"/>
    </source>
</evidence>
<keyword evidence="2" id="KW-0129">CBS domain</keyword>
<evidence type="ECO:0000313" key="6">
    <source>
        <dbReference type="Proteomes" id="UP001501600"/>
    </source>
</evidence>
<dbReference type="InterPro" id="IPR000644">
    <property type="entry name" value="CBS_dom"/>
</dbReference>
<dbReference type="Gene3D" id="3.10.580.10">
    <property type="entry name" value="CBS-domain"/>
    <property type="match status" value="1"/>
</dbReference>
<gene>
    <name evidence="5" type="ORF">GCM10025772_09400</name>
</gene>
<organism evidence="5 6">
    <name type="scientific">Ferrimonas gelatinilytica</name>
    <dbReference type="NCBI Taxonomy" id="1255257"/>
    <lineage>
        <taxon>Bacteria</taxon>
        <taxon>Pseudomonadati</taxon>
        <taxon>Pseudomonadota</taxon>
        <taxon>Gammaproteobacteria</taxon>
        <taxon>Alteromonadales</taxon>
        <taxon>Ferrimonadaceae</taxon>
        <taxon>Ferrimonas</taxon>
    </lineage>
</organism>
<dbReference type="Pfam" id="PF00571">
    <property type="entry name" value="CBS"/>
    <property type="match status" value="2"/>
</dbReference>
<feature type="domain" description="CBS" evidence="4">
    <location>
        <begin position="220"/>
        <end position="277"/>
    </location>
</feature>
<feature type="domain" description="CBS" evidence="4">
    <location>
        <begin position="156"/>
        <end position="214"/>
    </location>
</feature>
<dbReference type="PROSITE" id="PS51371">
    <property type="entry name" value="CBS"/>
    <property type="match status" value="2"/>
</dbReference>
<feature type="domain" description="Cyclic nucleotide-binding" evidence="3">
    <location>
        <begin position="18"/>
        <end position="134"/>
    </location>
</feature>
<dbReference type="SMART" id="SM00116">
    <property type="entry name" value="CBS"/>
    <property type="match status" value="2"/>
</dbReference>
<reference evidence="6" key="1">
    <citation type="journal article" date="2019" name="Int. J. Syst. Evol. Microbiol.">
        <title>The Global Catalogue of Microorganisms (GCM) 10K type strain sequencing project: providing services to taxonomists for standard genome sequencing and annotation.</title>
        <authorList>
            <consortium name="The Broad Institute Genomics Platform"/>
            <consortium name="The Broad Institute Genome Sequencing Center for Infectious Disease"/>
            <person name="Wu L."/>
            <person name="Ma J."/>
        </authorList>
    </citation>
    <scope>NUCLEOTIDE SEQUENCE [LARGE SCALE GENOMIC DNA]</scope>
    <source>
        <strain evidence="6">JCM 18720</strain>
    </source>
</reference>
<name>A0ABP9RY91_9GAMM</name>
<evidence type="ECO:0000259" key="4">
    <source>
        <dbReference type="PROSITE" id="PS51371"/>
    </source>
</evidence>
<dbReference type="Pfam" id="PF03445">
    <property type="entry name" value="DUF294"/>
    <property type="match status" value="1"/>
</dbReference>
<evidence type="ECO:0000259" key="3">
    <source>
        <dbReference type="PROSITE" id="PS50042"/>
    </source>
</evidence>
<dbReference type="SUPFAM" id="SSF54631">
    <property type="entry name" value="CBS-domain pair"/>
    <property type="match status" value="1"/>
</dbReference>
<dbReference type="PANTHER" id="PTHR48108">
    <property type="entry name" value="CBS DOMAIN-CONTAINING PROTEIN CBSX2, CHLOROPLASTIC"/>
    <property type="match status" value="1"/>
</dbReference>
<dbReference type="CDD" id="cd04587">
    <property type="entry name" value="CBS_pair_CAP-ED_NT_Pol-beta-like_DUF294_assoc"/>
    <property type="match status" value="1"/>
</dbReference>
<dbReference type="InterPro" id="IPR046342">
    <property type="entry name" value="CBS_dom_sf"/>
</dbReference>
<evidence type="ECO:0000256" key="2">
    <source>
        <dbReference type="PROSITE-ProRule" id="PRU00703"/>
    </source>
</evidence>
<proteinExistence type="predicted"/>
<dbReference type="RefSeq" id="WP_345315887.1">
    <property type="nucleotide sequence ID" value="NZ_BAABLF010000005.1"/>
</dbReference>
<comment type="caution">
    <text evidence="5">The sequence shown here is derived from an EMBL/GenBank/DDBJ whole genome shotgun (WGS) entry which is preliminary data.</text>
</comment>
<keyword evidence="1" id="KW-0677">Repeat</keyword>
<dbReference type="Gene3D" id="2.60.120.10">
    <property type="entry name" value="Jelly Rolls"/>
    <property type="match status" value="1"/>
</dbReference>
<dbReference type="Pfam" id="PF00027">
    <property type="entry name" value="cNMP_binding"/>
    <property type="match status" value="1"/>
</dbReference>
<dbReference type="InterPro" id="IPR000595">
    <property type="entry name" value="cNMP-bd_dom"/>
</dbReference>
<keyword evidence="6" id="KW-1185">Reference proteome</keyword>
<dbReference type="PROSITE" id="PS50042">
    <property type="entry name" value="CNMP_BINDING_3"/>
    <property type="match status" value="1"/>
</dbReference>